<feature type="transmembrane region" description="Helical" evidence="7">
    <location>
        <begin position="7"/>
        <end position="26"/>
    </location>
</feature>
<feature type="transmembrane region" description="Helical" evidence="7">
    <location>
        <begin position="169"/>
        <end position="190"/>
    </location>
</feature>
<evidence type="ECO:0000256" key="1">
    <source>
        <dbReference type="ARBA" id="ARBA00004651"/>
    </source>
</evidence>
<dbReference type="Pfam" id="PF07690">
    <property type="entry name" value="MFS_1"/>
    <property type="match status" value="1"/>
</dbReference>
<keyword evidence="4 7" id="KW-0812">Transmembrane</keyword>
<dbReference type="SUPFAM" id="SSF103473">
    <property type="entry name" value="MFS general substrate transporter"/>
    <property type="match status" value="1"/>
</dbReference>
<feature type="transmembrane region" description="Helical" evidence="7">
    <location>
        <begin position="251"/>
        <end position="274"/>
    </location>
</feature>
<feature type="transmembrane region" description="Helical" evidence="7">
    <location>
        <begin position="46"/>
        <end position="67"/>
    </location>
</feature>
<dbReference type="InterPro" id="IPR036259">
    <property type="entry name" value="MFS_trans_sf"/>
</dbReference>
<protein>
    <submittedName>
        <fullName evidence="9">Transporter, major facilitator family protein</fullName>
    </submittedName>
</protein>
<dbReference type="AlphaFoldDB" id="A0A0R1P1I3"/>
<evidence type="ECO:0000313" key="10">
    <source>
        <dbReference type="Proteomes" id="UP000051439"/>
    </source>
</evidence>
<dbReference type="CDD" id="cd06174">
    <property type="entry name" value="MFS"/>
    <property type="match status" value="1"/>
</dbReference>
<feature type="transmembrane region" description="Helical" evidence="7">
    <location>
        <begin position="376"/>
        <end position="398"/>
    </location>
</feature>
<sequence>MTKVKQYLLLILLGMAGGTIYDFPYIKYIFYNQMLSSMHINNTQLGILTSIYGIGCLILYIPGGILADKMRSKNALVISLFGTAALAVVFGMTLNFVVAIIVWILLALSSAFIFWSAIIKAIRLVGGEENGGKMYGIYYAANGLSAAILNFLALAVYGKVGNGKFGMAAASITMALVIGIIAILLVIFLPNQDAQIGDQDNSPKLKDFKQVVFNPSVWVIAVVFFMTYGLFSGVSYLTPYLADVVGVSNQTSSMLGIVRNYVFLLLAPVSGIIADRFFHSTLRWFTVGYVILAVSLIVIALSTALPMGVIIILSLIPGIMALGLYGIQFSIIGESKIPLSLMGATTGFVSLIGYLPDMVMPTVFGRILDSQKNHGYSTVFLILAAFALVASLGSVVIYKLNQSREKKSSLLAAKEGIDE</sequence>
<dbReference type="Proteomes" id="UP000051439">
    <property type="component" value="Unassembled WGS sequence"/>
</dbReference>
<keyword evidence="10" id="KW-1185">Reference proteome</keyword>
<dbReference type="PATRIC" id="fig|1423766.4.peg.1761"/>
<feature type="domain" description="Major facilitator superfamily (MFS) profile" evidence="8">
    <location>
        <begin position="8"/>
        <end position="402"/>
    </location>
</feature>
<dbReference type="GO" id="GO:0005886">
    <property type="term" value="C:plasma membrane"/>
    <property type="evidence" value="ECO:0007669"/>
    <property type="project" value="UniProtKB-SubCell"/>
</dbReference>
<evidence type="ECO:0000256" key="6">
    <source>
        <dbReference type="ARBA" id="ARBA00023136"/>
    </source>
</evidence>
<reference evidence="9 10" key="1">
    <citation type="journal article" date="2015" name="Genome Announc.">
        <title>Expanding the biotechnology potential of lactobacilli through comparative genomics of 213 strains and associated genera.</title>
        <authorList>
            <person name="Sun Z."/>
            <person name="Harris H.M."/>
            <person name="McCann A."/>
            <person name="Guo C."/>
            <person name="Argimon S."/>
            <person name="Zhang W."/>
            <person name="Yang X."/>
            <person name="Jeffery I.B."/>
            <person name="Cooney J.C."/>
            <person name="Kagawa T.F."/>
            <person name="Liu W."/>
            <person name="Song Y."/>
            <person name="Salvetti E."/>
            <person name="Wrobel A."/>
            <person name="Rasinkangas P."/>
            <person name="Parkhill J."/>
            <person name="Rea M.C."/>
            <person name="O'Sullivan O."/>
            <person name="Ritari J."/>
            <person name="Douillard F.P."/>
            <person name="Paul Ross R."/>
            <person name="Yang R."/>
            <person name="Briner A.E."/>
            <person name="Felis G.E."/>
            <person name="de Vos W.M."/>
            <person name="Barrangou R."/>
            <person name="Klaenhammer T.R."/>
            <person name="Caufield P.W."/>
            <person name="Cui Y."/>
            <person name="Zhang H."/>
            <person name="O'Toole P.W."/>
        </authorList>
    </citation>
    <scope>NUCLEOTIDE SEQUENCE [LARGE SCALE GENOMIC DNA]</scope>
    <source>
        <strain evidence="9 10">DSM 19906</strain>
    </source>
</reference>
<feature type="transmembrane region" description="Helical" evidence="7">
    <location>
        <begin position="339"/>
        <end position="356"/>
    </location>
</feature>
<comment type="caution">
    <text evidence="9">The sequence shown here is derived from an EMBL/GenBank/DDBJ whole genome shotgun (WGS) entry which is preliminary data.</text>
</comment>
<dbReference type="InterPro" id="IPR020846">
    <property type="entry name" value="MFS_dom"/>
</dbReference>
<evidence type="ECO:0000256" key="4">
    <source>
        <dbReference type="ARBA" id="ARBA00022692"/>
    </source>
</evidence>
<dbReference type="EMBL" id="AZEB01000003">
    <property type="protein sequence ID" value="KRL22947.1"/>
    <property type="molecule type" value="Genomic_DNA"/>
</dbReference>
<dbReference type="PROSITE" id="PS50850">
    <property type="entry name" value="MFS"/>
    <property type="match status" value="1"/>
</dbReference>
<feature type="transmembrane region" description="Helical" evidence="7">
    <location>
        <begin position="307"/>
        <end position="327"/>
    </location>
</feature>
<name>A0A0R1P1I3_9LACO</name>
<organism evidence="9 10">
    <name type="scientific">Lentilactobacillus kisonensis DSM 19906 = JCM 15041</name>
    <dbReference type="NCBI Taxonomy" id="1423766"/>
    <lineage>
        <taxon>Bacteria</taxon>
        <taxon>Bacillati</taxon>
        <taxon>Bacillota</taxon>
        <taxon>Bacilli</taxon>
        <taxon>Lactobacillales</taxon>
        <taxon>Lactobacillaceae</taxon>
        <taxon>Lentilactobacillus</taxon>
    </lineage>
</organism>
<dbReference type="RefSeq" id="WP_008856171.1">
    <property type="nucleotide sequence ID" value="NZ_AZEB01000003.1"/>
</dbReference>
<evidence type="ECO:0000256" key="3">
    <source>
        <dbReference type="ARBA" id="ARBA00022475"/>
    </source>
</evidence>
<dbReference type="InterPro" id="IPR011701">
    <property type="entry name" value="MFS"/>
</dbReference>
<dbReference type="PANTHER" id="PTHR23517">
    <property type="entry name" value="RESISTANCE PROTEIN MDTM, PUTATIVE-RELATED-RELATED"/>
    <property type="match status" value="1"/>
</dbReference>
<feature type="transmembrane region" description="Helical" evidence="7">
    <location>
        <begin position="137"/>
        <end position="157"/>
    </location>
</feature>
<keyword evidence="6 7" id="KW-0472">Membrane</keyword>
<dbReference type="InterPro" id="IPR050171">
    <property type="entry name" value="MFS_Transporters"/>
</dbReference>
<evidence type="ECO:0000259" key="8">
    <source>
        <dbReference type="PROSITE" id="PS50850"/>
    </source>
</evidence>
<evidence type="ECO:0000256" key="2">
    <source>
        <dbReference type="ARBA" id="ARBA00022448"/>
    </source>
</evidence>
<keyword evidence="2" id="KW-0813">Transport</keyword>
<keyword evidence="3" id="KW-1003">Cell membrane</keyword>
<keyword evidence="5 7" id="KW-1133">Transmembrane helix</keyword>
<comment type="subcellular location">
    <subcellularLocation>
        <location evidence="1">Cell membrane</location>
        <topology evidence="1">Multi-pass membrane protein</topology>
    </subcellularLocation>
</comment>
<evidence type="ECO:0000256" key="7">
    <source>
        <dbReference type="SAM" id="Phobius"/>
    </source>
</evidence>
<dbReference type="PANTHER" id="PTHR23517:SF3">
    <property type="entry name" value="INTEGRAL MEMBRANE TRANSPORT PROTEIN"/>
    <property type="match status" value="1"/>
</dbReference>
<accession>A0A0R1P1I3</accession>
<gene>
    <name evidence="9" type="ORF">FC98_GL001702</name>
</gene>
<dbReference type="GO" id="GO:0022857">
    <property type="term" value="F:transmembrane transporter activity"/>
    <property type="evidence" value="ECO:0007669"/>
    <property type="project" value="InterPro"/>
</dbReference>
<proteinExistence type="predicted"/>
<evidence type="ECO:0000256" key="5">
    <source>
        <dbReference type="ARBA" id="ARBA00022989"/>
    </source>
</evidence>
<feature type="transmembrane region" description="Helical" evidence="7">
    <location>
        <begin position="211"/>
        <end position="231"/>
    </location>
</feature>
<feature type="transmembrane region" description="Helical" evidence="7">
    <location>
        <begin position="74"/>
        <end position="94"/>
    </location>
</feature>
<feature type="transmembrane region" description="Helical" evidence="7">
    <location>
        <begin position="281"/>
        <end position="301"/>
    </location>
</feature>
<evidence type="ECO:0000313" key="9">
    <source>
        <dbReference type="EMBL" id="KRL22947.1"/>
    </source>
</evidence>
<dbReference type="Gene3D" id="1.20.1250.20">
    <property type="entry name" value="MFS general substrate transporter like domains"/>
    <property type="match status" value="2"/>
</dbReference>
<feature type="transmembrane region" description="Helical" evidence="7">
    <location>
        <begin position="100"/>
        <end position="125"/>
    </location>
</feature>